<accession>A0A0R2CV14</accession>
<organism evidence="8 9">
    <name type="scientific">Liquorilactobacillus aquaticus DSM 21051</name>
    <dbReference type="NCBI Taxonomy" id="1423725"/>
    <lineage>
        <taxon>Bacteria</taxon>
        <taxon>Bacillati</taxon>
        <taxon>Bacillota</taxon>
        <taxon>Bacilli</taxon>
        <taxon>Lactobacillales</taxon>
        <taxon>Lactobacillaceae</taxon>
        <taxon>Liquorilactobacillus</taxon>
    </lineage>
</organism>
<protein>
    <recommendedName>
        <fullName evidence="7">Gram-positive cocci surface proteins LPxTG domain-containing protein</fullName>
    </recommendedName>
</protein>
<feature type="compositionally biased region" description="Low complexity" evidence="5">
    <location>
        <begin position="1"/>
        <end position="28"/>
    </location>
</feature>
<keyword evidence="6" id="KW-1133">Transmembrane helix</keyword>
<comment type="caution">
    <text evidence="8">The sequence shown here is derived from an EMBL/GenBank/DDBJ whole genome shotgun (WGS) entry which is preliminary data.</text>
</comment>
<dbReference type="EMBL" id="AYZD01000033">
    <property type="protein sequence ID" value="KRM95026.1"/>
    <property type="molecule type" value="Genomic_DNA"/>
</dbReference>
<keyword evidence="1" id="KW-0134">Cell wall</keyword>
<evidence type="ECO:0000256" key="6">
    <source>
        <dbReference type="SAM" id="Phobius"/>
    </source>
</evidence>
<name>A0A0R2CV14_9LACO</name>
<dbReference type="STRING" id="1423725.FC19_GL002118"/>
<keyword evidence="4" id="KW-0572">Peptidoglycan-anchor</keyword>
<evidence type="ECO:0000256" key="5">
    <source>
        <dbReference type="SAM" id="MobiDB-lite"/>
    </source>
</evidence>
<evidence type="ECO:0000256" key="2">
    <source>
        <dbReference type="ARBA" id="ARBA00022525"/>
    </source>
</evidence>
<dbReference type="AlphaFoldDB" id="A0A0R2CV14"/>
<keyword evidence="6" id="KW-0472">Membrane</keyword>
<feature type="region of interest" description="Disordered" evidence="5">
    <location>
        <begin position="1"/>
        <end position="42"/>
    </location>
</feature>
<evidence type="ECO:0000259" key="7">
    <source>
        <dbReference type="Pfam" id="PF00746"/>
    </source>
</evidence>
<evidence type="ECO:0000313" key="9">
    <source>
        <dbReference type="Proteomes" id="UP000051015"/>
    </source>
</evidence>
<evidence type="ECO:0000256" key="1">
    <source>
        <dbReference type="ARBA" id="ARBA00022512"/>
    </source>
</evidence>
<dbReference type="Proteomes" id="UP000051015">
    <property type="component" value="Unassembled WGS sequence"/>
</dbReference>
<dbReference type="Pfam" id="PF00746">
    <property type="entry name" value="Gram_pos_anchor"/>
    <property type="match status" value="1"/>
</dbReference>
<proteinExistence type="predicted"/>
<dbReference type="RefSeq" id="WP_201782331.1">
    <property type="nucleotide sequence ID" value="NZ_AYZD01000033.1"/>
</dbReference>
<keyword evidence="9" id="KW-1185">Reference proteome</keyword>
<keyword evidence="6" id="KW-0812">Transmembrane</keyword>
<evidence type="ECO:0000313" key="8">
    <source>
        <dbReference type="EMBL" id="KRM95026.1"/>
    </source>
</evidence>
<feature type="domain" description="Gram-positive cocci surface proteins LPxTG" evidence="7">
    <location>
        <begin position="27"/>
        <end position="66"/>
    </location>
</feature>
<evidence type="ECO:0000256" key="3">
    <source>
        <dbReference type="ARBA" id="ARBA00022729"/>
    </source>
</evidence>
<reference evidence="8 9" key="1">
    <citation type="journal article" date="2015" name="Genome Announc.">
        <title>Expanding the biotechnology potential of lactobacilli through comparative genomics of 213 strains and associated genera.</title>
        <authorList>
            <person name="Sun Z."/>
            <person name="Harris H.M."/>
            <person name="McCann A."/>
            <person name="Guo C."/>
            <person name="Argimon S."/>
            <person name="Zhang W."/>
            <person name="Yang X."/>
            <person name="Jeffery I.B."/>
            <person name="Cooney J.C."/>
            <person name="Kagawa T.F."/>
            <person name="Liu W."/>
            <person name="Song Y."/>
            <person name="Salvetti E."/>
            <person name="Wrobel A."/>
            <person name="Rasinkangas P."/>
            <person name="Parkhill J."/>
            <person name="Rea M.C."/>
            <person name="O'Sullivan O."/>
            <person name="Ritari J."/>
            <person name="Douillard F.P."/>
            <person name="Paul Ross R."/>
            <person name="Yang R."/>
            <person name="Briner A.E."/>
            <person name="Felis G.E."/>
            <person name="de Vos W.M."/>
            <person name="Barrangou R."/>
            <person name="Klaenhammer T.R."/>
            <person name="Caufield P.W."/>
            <person name="Cui Y."/>
            <person name="Zhang H."/>
            <person name="O'Toole P.W."/>
        </authorList>
    </citation>
    <scope>NUCLEOTIDE SEQUENCE [LARGE SCALE GENOMIC DNA]</scope>
    <source>
        <strain evidence="8 9">DSM 21051</strain>
    </source>
</reference>
<gene>
    <name evidence="8" type="ORF">FC19_GL002118</name>
</gene>
<feature type="transmembrane region" description="Helical" evidence="6">
    <location>
        <begin position="43"/>
        <end position="60"/>
    </location>
</feature>
<keyword evidence="2" id="KW-0964">Secreted</keyword>
<keyword evidence="3" id="KW-0732">Signal</keyword>
<sequence length="71" mass="7427">MSTSGSLSGSTSTSKATGSSSSEKNSVSKNKEKLPQTGDESDFAWNVVGMLTAFLSVLGLRKKNKNNKGNN</sequence>
<dbReference type="NCBIfam" id="TIGR01167">
    <property type="entry name" value="LPXTG_anchor"/>
    <property type="match status" value="1"/>
</dbReference>
<dbReference type="InterPro" id="IPR019931">
    <property type="entry name" value="LPXTG_anchor"/>
</dbReference>
<evidence type="ECO:0000256" key="4">
    <source>
        <dbReference type="ARBA" id="ARBA00023088"/>
    </source>
</evidence>